<dbReference type="Proteomes" id="UP001187343">
    <property type="component" value="Unassembled WGS sequence"/>
</dbReference>
<reference evidence="1" key="1">
    <citation type="submission" date="2023-08" db="EMBL/GenBank/DDBJ databases">
        <title>Chromosome-level Genome Assembly of mud carp (Cirrhinus molitorella).</title>
        <authorList>
            <person name="Liu H."/>
        </authorList>
    </citation>
    <scope>NUCLEOTIDE SEQUENCE</scope>
    <source>
        <strain evidence="1">Prfri</strain>
        <tissue evidence="1">Muscle</tissue>
    </source>
</reference>
<keyword evidence="2" id="KW-1185">Reference proteome</keyword>
<organism evidence="1 2">
    <name type="scientific">Cirrhinus molitorella</name>
    <name type="common">mud carp</name>
    <dbReference type="NCBI Taxonomy" id="172907"/>
    <lineage>
        <taxon>Eukaryota</taxon>
        <taxon>Metazoa</taxon>
        <taxon>Chordata</taxon>
        <taxon>Craniata</taxon>
        <taxon>Vertebrata</taxon>
        <taxon>Euteleostomi</taxon>
        <taxon>Actinopterygii</taxon>
        <taxon>Neopterygii</taxon>
        <taxon>Teleostei</taxon>
        <taxon>Ostariophysi</taxon>
        <taxon>Cypriniformes</taxon>
        <taxon>Cyprinidae</taxon>
        <taxon>Labeoninae</taxon>
        <taxon>Labeonini</taxon>
        <taxon>Cirrhinus</taxon>
    </lineage>
</organism>
<dbReference type="EMBL" id="JAUYZG010000014">
    <property type="protein sequence ID" value="KAK2888941.1"/>
    <property type="molecule type" value="Genomic_DNA"/>
</dbReference>
<gene>
    <name evidence="1" type="ORF">Q8A67_014316</name>
</gene>
<proteinExistence type="predicted"/>
<comment type="caution">
    <text evidence="1">The sequence shown here is derived from an EMBL/GenBank/DDBJ whole genome shotgun (WGS) entry which is preliminary data.</text>
</comment>
<evidence type="ECO:0000313" key="2">
    <source>
        <dbReference type="Proteomes" id="UP001187343"/>
    </source>
</evidence>
<name>A0AA88TKW3_9TELE</name>
<sequence length="88" mass="10114">MPLARSQSKPASDWTANVSHSGRGLLTVRQNRNQKCFKRENKRELGIYNKVCIINHCSIYSNEEEQNWSRSPFGFLNEMAGGTRQRKG</sequence>
<accession>A0AA88TKW3</accession>
<evidence type="ECO:0000313" key="1">
    <source>
        <dbReference type="EMBL" id="KAK2888941.1"/>
    </source>
</evidence>
<dbReference type="AlphaFoldDB" id="A0AA88TKW3"/>
<protein>
    <submittedName>
        <fullName evidence="1">Uncharacterized protein</fullName>
    </submittedName>
</protein>